<dbReference type="SUPFAM" id="SSF69047">
    <property type="entry name" value="Hypothetical protein YjbJ"/>
    <property type="match status" value="1"/>
</dbReference>
<dbReference type="EMBL" id="BAAAON010000001">
    <property type="protein sequence ID" value="GAA2174401.1"/>
    <property type="molecule type" value="Genomic_DNA"/>
</dbReference>
<feature type="compositionally biased region" description="Basic and acidic residues" evidence="2">
    <location>
        <begin position="27"/>
        <end position="57"/>
    </location>
</feature>
<dbReference type="Gene3D" id="1.10.1470.10">
    <property type="entry name" value="YjbJ"/>
    <property type="match status" value="1"/>
</dbReference>
<keyword evidence="5" id="KW-1185">Reference proteome</keyword>
<dbReference type="Proteomes" id="UP001500974">
    <property type="component" value="Unassembled WGS sequence"/>
</dbReference>
<feature type="region of interest" description="Disordered" evidence="2">
    <location>
        <begin position="1"/>
        <end position="57"/>
    </location>
</feature>
<feature type="domain" description="CsbD-like" evidence="3">
    <location>
        <begin position="5"/>
        <end position="57"/>
    </location>
</feature>
<dbReference type="RefSeq" id="WP_056545784.1">
    <property type="nucleotide sequence ID" value="NZ_BAAAON010000001.1"/>
</dbReference>
<evidence type="ECO:0000259" key="3">
    <source>
        <dbReference type="Pfam" id="PF05532"/>
    </source>
</evidence>
<evidence type="ECO:0000313" key="5">
    <source>
        <dbReference type="Proteomes" id="UP001500974"/>
    </source>
</evidence>
<dbReference type="InterPro" id="IPR036629">
    <property type="entry name" value="YjbJ_sf"/>
</dbReference>
<comment type="similarity">
    <text evidence="1">Belongs to the UPF0337 (CsbD) family.</text>
</comment>
<evidence type="ECO:0000313" key="4">
    <source>
        <dbReference type="EMBL" id="GAA2174401.1"/>
    </source>
</evidence>
<sequence length="57" mass="6052">MGADDKTQNNAEKLGGKVQEGLGKATGNKDMEAEGQKDQSKADLKNAGENIKDAFKK</sequence>
<gene>
    <name evidence="4" type="ORF">GCM10009784_12560</name>
</gene>
<dbReference type="Pfam" id="PF05532">
    <property type="entry name" value="CsbD"/>
    <property type="match status" value="1"/>
</dbReference>
<evidence type="ECO:0000256" key="1">
    <source>
        <dbReference type="ARBA" id="ARBA00009129"/>
    </source>
</evidence>
<evidence type="ECO:0000256" key="2">
    <source>
        <dbReference type="SAM" id="MobiDB-lite"/>
    </source>
</evidence>
<organism evidence="4 5">
    <name type="scientific">Arthrobacter parietis</name>
    <dbReference type="NCBI Taxonomy" id="271434"/>
    <lineage>
        <taxon>Bacteria</taxon>
        <taxon>Bacillati</taxon>
        <taxon>Actinomycetota</taxon>
        <taxon>Actinomycetes</taxon>
        <taxon>Micrococcales</taxon>
        <taxon>Micrococcaceae</taxon>
        <taxon>Arthrobacter</taxon>
    </lineage>
</organism>
<protein>
    <recommendedName>
        <fullName evidence="3">CsbD-like domain-containing protein</fullName>
    </recommendedName>
</protein>
<dbReference type="InterPro" id="IPR008462">
    <property type="entry name" value="CsbD"/>
</dbReference>
<comment type="caution">
    <text evidence="4">The sequence shown here is derived from an EMBL/GenBank/DDBJ whole genome shotgun (WGS) entry which is preliminary data.</text>
</comment>
<proteinExistence type="inferred from homology"/>
<reference evidence="5" key="1">
    <citation type="journal article" date="2019" name="Int. J. Syst. Evol. Microbiol.">
        <title>The Global Catalogue of Microorganisms (GCM) 10K type strain sequencing project: providing services to taxonomists for standard genome sequencing and annotation.</title>
        <authorList>
            <consortium name="The Broad Institute Genomics Platform"/>
            <consortium name="The Broad Institute Genome Sequencing Center for Infectious Disease"/>
            <person name="Wu L."/>
            <person name="Ma J."/>
        </authorList>
    </citation>
    <scope>NUCLEOTIDE SEQUENCE [LARGE SCALE GENOMIC DNA]</scope>
    <source>
        <strain evidence="5">JCM 14917</strain>
    </source>
</reference>
<accession>A0ABP5MNN7</accession>
<name>A0ABP5MNN7_9MICC</name>